<comment type="caution">
    <text evidence="6">The sequence shown here is derived from an EMBL/GenBank/DDBJ whole genome shotgun (WGS) entry which is preliminary data.</text>
</comment>
<sequence length="120" mass="13631">MSADRLGEYLDRMRSAARQACEFVADMDQEAFLSDVRTQMAVGMALILIGESASKIMLHHPDFPVDHPDIPWSKMTGMRSFVDHDYFELEIAVVFDTVKLSLPALIDQLDSLRNWRAQGE</sequence>
<evidence type="ECO:0000313" key="7">
    <source>
        <dbReference type="Proteomes" id="UP001589692"/>
    </source>
</evidence>
<keyword evidence="2" id="KW-1277">Toxin-antitoxin system</keyword>
<keyword evidence="4" id="KW-0547">Nucleotide-binding</keyword>
<dbReference type="RefSeq" id="WP_377255969.1">
    <property type="nucleotide sequence ID" value="NZ_JBHMAA010000004.1"/>
</dbReference>
<dbReference type="PANTHER" id="PTHR34139">
    <property type="entry name" value="UPF0331 PROTEIN MJ0127"/>
    <property type="match status" value="1"/>
</dbReference>
<keyword evidence="3" id="KW-0540">Nuclease</keyword>
<organism evidence="6 7">
    <name type="scientific">Rhizobium puerariae</name>
    <dbReference type="NCBI Taxonomy" id="1585791"/>
    <lineage>
        <taxon>Bacteria</taxon>
        <taxon>Pseudomonadati</taxon>
        <taxon>Pseudomonadota</taxon>
        <taxon>Alphaproteobacteria</taxon>
        <taxon>Hyphomicrobiales</taxon>
        <taxon>Rhizobiaceae</taxon>
        <taxon>Rhizobium/Agrobacterium group</taxon>
        <taxon>Rhizobium</taxon>
    </lineage>
</organism>
<evidence type="ECO:0000256" key="1">
    <source>
        <dbReference type="ARBA" id="ARBA00022553"/>
    </source>
</evidence>
<evidence type="ECO:0000256" key="2">
    <source>
        <dbReference type="ARBA" id="ARBA00022649"/>
    </source>
</evidence>
<accession>A0ABV6AB08</accession>
<evidence type="ECO:0000256" key="3">
    <source>
        <dbReference type="ARBA" id="ARBA00022722"/>
    </source>
</evidence>
<name>A0ABV6AB08_9HYPH</name>
<gene>
    <name evidence="6" type="ORF">ACFFP0_03040</name>
</gene>
<keyword evidence="7" id="KW-1185">Reference proteome</keyword>
<dbReference type="InterPro" id="IPR008201">
    <property type="entry name" value="HepT-like"/>
</dbReference>
<reference evidence="6 7" key="1">
    <citation type="submission" date="2024-09" db="EMBL/GenBank/DDBJ databases">
        <authorList>
            <person name="Sun Q."/>
            <person name="Mori K."/>
        </authorList>
    </citation>
    <scope>NUCLEOTIDE SEQUENCE [LARGE SCALE GENOMIC DNA]</scope>
    <source>
        <strain evidence="6 7">TBRC 4938</strain>
    </source>
</reference>
<keyword evidence="1" id="KW-0597">Phosphoprotein</keyword>
<evidence type="ECO:0000256" key="5">
    <source>
        <dbReference type="ARBA" id="ARBA00022801"/>
    </source>
</evidence>
<keyword evidence="5" id="KW-0378">Hydrolase</keyword>
<protein>
    <submittedName>
        <fullName evidence="6">DUF86 domain-containing protein</fullName>
    </submittedName>
</protein>
<dbReference type="PANTHER" id="PTHR34139:SF1">
    <property type="entry name" value="RNASE MJ1380-RELATED"/>
    <property type="match status" value="1"/>
</dbReference>
<dbReference type="Proteomes" id="UP001589692">
    <property type="component" value="Unassembled WGS sequence"/>
</dbReference>
<proteinExistence type="predicted"/>
<dbReference type="Pfam" id="PF01934">
    <property type="entry name" value="HepT-like"/>
    <property type="match status" value="1"/>
</dbReference>
<evidence type="ECO:0000256" key="4">
    <source>
        <dbReference type="ARBA" id="ARBA00022741"/>
    </source>
</evidence>
<evidence type="ECO:0000313" key="6">
    <source>
        <dbReference type="EMBL" id="MFB9947804.1"/>
    </source>
</evidence>
<dbReference type="InterPro" id="IPR051813">
    <property type="entry name" value="HepT_RNase_toxin"/>
</dbReference>
<dbReference type="EMBL" id="JBHMAA010000004">
    <property type="protein sequence ID" value="MFB9947804.1"/>
    <property type="molecule type" value="Genomic_DNA"/>
</dbReference>